<proteinExistence type="predicted"/>
<sequence>MTDPSLPWWAQSSMSSESDLSNEEVVEDSDPWSDLADLDEEDLIATLDWRESEVEEGGQNIPAPDYGHNGSEPVLIVHRPHGNSAWIPPLLRALKRAEGNDVALGSVASLTRLNPADRSRYLDSCDAAVVRIADPMAFVFFDQVPGRRSLSARSQRWEFQQHIPGASQSEVAGWVNSVVEAQRIAGANMFLTPGRWMPSVDPSAELDMAFSHADYVAQVLNSDENMAVNFTLARDWLAQESLRDKLLQWVVESEYSTFYVRVLWSMLGTTHGHPLDLELLEGYRELCQTAQEEGVRIFLPESDLTGWMTLAWGSAGFGTGVSSGDRAFSQQRPSGPAATPKPRYLETQLLHTILQTEHQQLKMLPEHVDCSCVYCSKSNSGTPWKSIQAQHHVSVLAKLAANVYRASKASINPASHVLSVIQDAINFADISAKRVIYSSESRPVHLPIWLKSLM</sequence>
<gene>
    <name evidence="2" type="ORF">DFJ66_5951</name>
</gene>
<dbReference type="OrthoDB" id="5170024at2"/>
<organism evidence="2 3">
    <name type="scientific">Saccharothrix variisporea</name>
    <dbReference type="NCBI Taxonomy" id="543527"/>
    <lineage>
        <taxon>Bacteria</taxon>
        <taxon>Bacillati</taxon>
        <taxon>Actinomycetota</taxon>
        <taxon>Actinomycetes</taxon>
        <taxon>Pseudonocardiales</taxon>
        <taxon>Pseudonocardiaceae</taxon>
        <taxon>Saccharothrix</taxon>
    </lineage>
</organism>
<protein>
    <submittedName>
        <fullName evidence="2">Uncharacterized protein</fullName>
    </submittedName>
</protein>
<evidence type="ECO:0000256" key="1">
    <source>
        <dbReference type="SAM" id="MobiDB-lite"/>
    </source>
</evidence>
<name>A0A495XF32_9PSEU</name>
<keyword evidence="3" id="KW-1185">Reference proteome</keyword>
<comment type="caution">
    <text evidence="2">The sequence shown here is derived from an EMBL/GenBank/DDBJ whole genome shotgun (WGS) entry which is preliminary data.</text>
</comment>
<dbReference type="AlphaFoldDB" id="A0A495XF32"/>
<dbReference type="EMBL" id="RBXR01000001">
    <property type="protein sequence ID" value="RKT72632.1"/>
    <property type="molecule type" value="Genomic_DNA"/>
</dbReference>
<dbReference type="RefSeq" id="WP_147459389.1">
    <property type="nucleotide sequence ID" value="NZ_JBIUBA010000021.1"/>
</dbReference>
<feature type="compositionally biased region" description="Acidic residues" evidence="1">
    <location>
        <begin position="20"/>
        <end position="34"/>
    </location>
</feature>
<feature type="region of interest" description="Disordered" evidence="1">
    <location>
        <begin position="1"/>
        <end position="34"/>
    </location>
</feature>
<evidence type="ECO:0000313" key="2">
    <source>
        <dbReference type="EMBL" id="RKT72632.1"/>
    </source>
</evidence>
<reference evidence="2 3" key="1">
    <citation type="submission" date="2018-10" db="EMBL/GenBank/DDBJ databases">
        <title>Sequencing the genomes of 1000 actinobacteria strains.</title>
        <authorList>
            <person name="Klenk H.-P."/>
        </authorList>
    </citation>
    <scope>NUCLEOTIDE SEQUENCE [LARGE SCALE GENOMIC DNA]</scope>
    <source>
        <strain evidence="2 3">DSM 43911</strain>
    </source>
</reference>
<accession>A0A495XF32</accession>
<dbReference type="Proteomes" id="UP000272729">
    <property type="component" value="Unassembled WGS sequence"/>
</dbReference>
<evidence type="ECO:0000313" key="3">
    <source>
        <dbReference type="Proteomes" id="UP000272729"/>
    </source>
</evidence>